<evidence type="ECO:0000259" key="6">
    <source>
        <dbReference type="PROSITE" id="PS50011"/>
    </source>
</evidence>
<keyword evidence="8" id="KW-1185">Reference proteome</keyword>
<dbReference type="OrthoDB" id="1732493at2759"/>
<dbReference type="GO" id="GO:0004674">
    <property type="term" value="F:protein serine/threonine kinase activity"/>
    <property type="evidence" value="ECO:0007669"/>
    <property type="project" value="UniProtKB-KW"/>
</dbReference>
<dbReference type="InterPro" id="IPR011009">
    <property type="entry name" value="Kinase-like_dom_sf"/>
</dbReference>
<evidence type="ECO:0000256" key="4">
    <source>
        <dbReference type="ARBA" id="ARBA00022777"/>
    </source>
</evidence>
<dbReference type="Pfam" id="PF00069">
    <property type="entry name" value="Pkinase"/>
    <property type="match status" value="1"/>
</dbReference>
<sequence>MYGIPMEYIRELKFFTELSVLNHPNILKLYDCFIKNDRIHLIIERCRGDLLGVISDKSINLSLADIKAIMYEVLSPLKLCHSQYIAHRDVKPENYLIGEDKHLRLSDFGLSRYVGTPRPYTTDVQTLFYRAPEVLMKSTLYTTAVDIWSVGCIFGSLFLRAPLFLGATNEEVLYSIFYLLGTPKKENWPEMETFANYVEFSQTFEPQKPTSLFPKASDEARDLLYRMLDYNPETRITAEQALQHPFFTSGPEMTPVTELPF</sequence>
<dbReference type="SUPFAM" id="SSF56112">
    <property type="entry name" value="Protein kinase-like (PK-like)"/>
    <property type="match status" value="1"/>
</dbReference>
<evidence type="ECO:0000256" key="3">
    <source>
        <dbReference type="ARBA" id="ARBA00022741"/>
    </source>
</evidence>
<dbReference type="AlphaFoldDB" id="D8LWP3"/>
<evidence type="ECO:0000313" key="8">
    <source>
        <dbReference type="Proteomes" id="UP000008312"/>
    </source>
</evidence>
<dbReference type="PROSITE" id="PS50011">
    <property type="entry name" value="PROTEIN_KINASE_DOM"/>
    <property type="match status" value="1"/>
</dbReference>
<protein>
    <recommendedName>
        <fullName evidence="6">Protein kinase domain-containing protein</fullName>
    </recommendedName>
</protein>
<keyword evidence="1" id="KW-0723">Serine/threonine-protein kinase</keyword>
<name>D8LWP3_BLAHO</name>
<evidence type="ECO:0000313" key="7">
    <source>
        <dbReference type="EMBL" id="CBK20232.2"/>
    </source>
</evidence>
<dbReference type="OMA" id="ENWPEME"/>
<dbReference type="Gene3D" id="1.10.510.10">
    <property type="entry name" value="Transferase(Phosphotransferase) domain 1"/>
    <property type="match status" value="1"/>
</dbReference>
<dbReference type="Gene3D" id="3.30.200.20">
    <property type="entry name" value="Phosphorylase Kinase, domain 1"/>
    <property type="match status" value="1"/>
</dbReference>
<dbReference type="InterPro" id="IPR050117">
    <property type="entry name" value="MAPK"/>
</dbReference>
<dbReference type="GeneID" id="24922215"/>
<keyword evidence="4" id="KW-0418">Kinase</keyword>
<dbReference type="PANTHER" id="PTHR24055">
    <property type="entry name" value="MITOGEN-ACTIVATED PROTEIN KINASE"/>
    <property type="match status" value="1"/>
</dbReference>
<reference evidence="7" key="1">
    <citation type="submission" date="2010-02" db="EMBL/GenBank/DDBJ databases">
        <title>Sequencing and annotation of the Blastocystis hominis genome.</title>
        <authorList>
            <person name="Wincker P."/>
        </authorList>
    </citation>
    <scope>NUCLEOTIDE SEQUENCE</scope>
    <source>
        <strain evidence="7">Singapore isolate B</strain>
    </source>
</reference>
<gene>
    <name evidence="7" type="ORF">GSBLH_T00006090001</name>
</gene>
<dbReference type="RefSeq" id="XP_012894280.1">
    <property type="nucleotide sequence ID" value="XM_013038826.1"/>
</dbReference>
<keyword evidence="3" id="KW-0547">Nucleotide-binding</keyword>
<dbReference type="FunFam" id="1.10.510.10:FF:000624">
    <property type="entry name" value="Mitogen-activated protein kinase"/>
    <property type="match status" value="1"/>
</dbReference>
<proteinExistence type="predicted"/>
<evidence type="ECO:0000256" key="2">
    <source>
        <dbReference type="ARBA" id="ARBA00022679"/>
    </source>
</evidence>
<dbReference type="SMART" id="SM00220">
    <property type="entry name" value="S_TKc"/>
    <property type="match status" value="1"/>
</dbReference>
<evidence type="ECO:0000256" key="1">
    <source>
        <dbReference type="ARBA" id="ARBA00022527"/>
    </source>
</evidence>
<dbReference type="InterPro" id="IPR000719">
    <property type="entry name" value="Prot_kinase_dom"/>
</dbReference>
<dbReference type="EMBL" id="FN668638">
    <property type="protein sequence ID" value="CBK20232.2"/>
    <property type="molecule type" value="Genomic_DNA"/>
</dbReference>
<dbReference type="Proteomes" id="UP000008312">
    <property type="component" value="Unassembled WGS sequence"/>
</dbReference>
<evidence type="ECO:0000256" key="5">
    <source>
        <dbReference type="ARBA" id="ARBA00022840"/>
    </source>
</evidence>
<keyword evidence="2" id="KW-0808">Transferase</keyword>
<organism evidence="7">
    <name type="scientific">Blastocystis hominis</name>
    <dbReference type="NCBI Taxonomy" id="12968"/>
    <lineage>
        <taxon>Eukaryota</taxon>
        <taxon>Sar</taxon>
        <taxon>Stramenopiles</taxon>
        <taxon>Bigyra</taxon>
        <taxon>Opalozoa</taxon>
        <taxon>Opalinata</taxon>
        <taxon>Blastocystidae</taxon>
        <taxon>Blastocystis</taxon>
    </lineage>
</organism>
<keyword evidence="5" id="KW-0067">ATP-binding</keyword>
<dbReference type="InterPro" id="IPR008271">
    <property type="entry name" value="Ser/Thr_kinase_AS"/>
</dbReference>
<dbReference type="PROSITE" id="PS00108">
    <property type="entry name" value="PROTEIN_KINASE_ST"/>
    <property type="match status" value="1"/>
</dbReference>
<accession>D8LWP3</accession>
<dbReference type="GO" id="GO:0005524">
    <property type="term" value="F:ATP binding"/>
    <property type="evidence" value="ECO:0007669"/>
    <property type="project" value="UniProtKB-KW"/>
</dbReference>
<dbReference type="InParanoid" id="D8LWP3"/>
<feature type="domain" description="Protein kinase" evidence="6">
    <location>
        <begin position="1"/>
        <end position="247"/>
    </location>
</feature>